<feature type="domain" description="Anti-sigma K factor RskA C-terminal" evidence="2">
    <location>
        <begin position="92"/>
        <end position="213"/>
    </location>
</feature>
<dbReference type="Pfam" id="PF10099">
    <property type="entry name" value="RskA_C"/>
    <property type="match status" value="1"/>
</dbReference>
<organism evidence="3 4">
    <name type="scientific">Cedecea lapagei</name>
    <dbReference type="NCBI Taxonomy" id="158823"/>
    <lineage>
        <taxon>Bacteria</taxon>
        <taxon>Pseudomonadati</taxon>
        <taxon>Pseudomonadota</taxon>
        <taxon>Gammaproteobacteria</taxon>
        <taxon>Enterobacterales</taxon>
        <taxon>Enterobacteriaceae</taxon>
        <taxon>Cedecea</taxon>
    </lineage>
</organism>
<dbReference type="OrthoDB" id="5298046at2"/>
<dbReference type="PANTHER" id="PTHR37461:SF1">
    <property type="entry name" value="ANTI-SIGMA-K FACTOR RSKA"/>
    <property type="match status" value="1"/>
</dbReference>
<dbReference type="RefSeq" id="WP_126356245.1">
    <property type="nucleotide sequence ID" value="NZ_LR134201.1"/>
</dbReference>
<dbReference type="PANTHER" id="PTHR37461">
    <property type="entry name" value="ANTI-SIGMA-K FACTOR RSKA"/>
    <property type="match status" value="1"/>
</dbReference>
<evidence type="ECO:0000313" key="4">
    <source>
        <dbReference type="Proteomes" id="UP000274122"/>
    </source>
</evidence>
<keyword evidence="1" id="KW-0812">Transmembrane</keyword>
<keyword evidence="1" id="KW-0472">Membrane</keyword>
<dbReference type="Proteomes" id="UP000274122">
    <property type="component" value="Chromosome"/>
</dbReference>
<evidence type="ECO:0000313" key="3">
    <source>
        <dbReference type="EMBL" id="VEB97571.1"/>
    </source>
</evidence>
<dbReference type="EMBL" id="LR134201">
    <property type="protein sequence ID" value="VEB97571.1"/>
    <property type="molecule type" value="Genomic_DNA"/>
</dbReference>
<dbReference type="GO" id="GO:0005886">
    <property type="term" value="C:plasma membrane"/>
    <property type="evidence" value="ECO:0007669"/>
    <property type="project" value="InterPro"/>
</dbReference>
<dbReference type="AlphaFoldDB" id="A0A3S4II09"/>
<proteinExistence type="predicted"/>
<keyword evidence="1" id="KW-1133">Transmembrane helix</keyword>
<reference evidence="3 4" key="1">
    <citation type="submission" date="2018-12" db="EMBL/GenBank/DDBJ databases">
        <authorList>
            <consortium name="Pathogen Informatics"/>
        </authorList>
    </citation>
    <scope>NUCLEOTIDE SEQUENCE [LARGE SCALE GENOMIC DNA]</scope>
    <source>
        <strain evidence="3 4">NCTC11466</strain>
    </source>
</reference>
<dbReference type="KEGG" id="clap:NCTC11466_02229"/>
<name>A0A3S4II09_9ENTR</name>
<dbReference type="InterPro" id="IPR051474">
    <property type="entry name" value="Anti-sigma-K/W_factor"/>
</dbReference>
<dbReference type="GO" id="GO:0016989">
    <property type="term" value="F:sigma factor antagonist activity"/>
    <property type="evidence" value="ECO:0007669"/>
    <property type="project" value="TreeGrafter"/>
</dbReference>
<keyword evidence="4" id="KW-1185">Reference proteome</keyword>
<accession>A0A3S4II09</accession>
<protein>
    <submittedName>
        <fullName evidence="3">Putative anti-sigmaE protein</fullName>
    </submittedName>
</protein>
<sequence>MNSSQQRDNALASEYALGTLRGGARLRFEKRLQAEPELAAMVGRWQTLLGGLDSQIQPQQPPETVWKKIQLSLPPERRAAVPSRWRWNYLGWALAAGLAAVVLVPHFSTKAPELIPLMVLNGGSQQGQWLVSADSDRKTLRLTPLQLASVSGSNSLQLWAIPVGAKPVSLGLLDSKAVTQVSNEKVTLSRGVTIAISLEPQGGSPTGQPTGPVVYSGVL</sequence>
<dbReference type="InterPro" id="IPR018764">
    <property type="entry name" value="RskA_C"/>
</dbReference>
<evidence type="ECO:0000259" key="2">
    <source>
        <dbReference type="Pfam" id="PF10099"/>
    </source>
</evidence>
<gene>
    <name evidence="3" type="ORF">NCTC11466_02229</name>
</gene>
<evidence type="ECO:0000256" key="1">
    <source>
        <dbReference type="SAM" id="Phobius"/>
    </source>
</evidence>
<feature type="transmembrane region" description="Helical" evidence="1">
    <location>
        <begin position="87"/>
        <end position="107"/>
    </location>
</feature>
<dbReference type="GO" id="GO:0006417">
    <property type="term" value="P:regulation of translation"/>
    <property type="evidence" value="ECO:0007669"/>
    <property type="project" value="TreeGrafter"/>
</dbReference>